<proteinExistence type="predicted"/>
<evidence type="ECO:0000313" key="2">
    <source>
        <dbReference type="Proteomes" id="UP000070444"/>
    </source>
</evidence>
<organism evidence="1 2">
    <name type="scientific">Conidiobolus coronatus (strain ATCC 28846 / CBS 209.66 / NRRL 28638)</name>
    <name type="common">Delacroixia coronata</name>
    <dbReference type="NCBI Taxonomy" id="796925"/>
    <lineage>
        <taxon>Eukaryota</taxon>
        <taxon>Fungi</taxon>
        <taxon>Fungi incertae sedis</taxon>
        <taxon>Zoopagomycota</taxon>
        <taxon>Entomophthoromycotina</taxon>
        <taxon>Entomophthoromycetes</taxon>
        <taxon>Entomophthorales</taxon>
        <taxon>Ancylistaceae</taxon>
        <taxon>Conidiobolus</taxon>
    </lineage>
</organism>
<dbReference type="Proteomes" id="UP000070444">
    <property type="component" value="Unassembled WGS sequence"/>
</dbReference>
<name>A0A137PAB6_CONC2</name>
<dbReference type="EMBL" id="KQ964463">
    <property type="protein sequence ID" value="KXN71948.1"/>
    <property type="molecule type" value="Genomic_DNA"/>
</dbReference>
<dbReference type="AlphaFoldDB" id="A0A137PAB6"/>
<accession>A0A137PAB6</accession>
<evidence type="ECO:0000313" key="1">
    <source>
        <dbReference type="EMBL" id="KXN71948.1"/>
    </source>
</evidence>
<sequence>MKLQILLVASTISAYPLNFSDSSAHIDNINETLLAVEDNNIHFIRRDNYPIKYIGQGIGDLGTNIIGGITGGKLTNDYRDTGLVPDEYFRASHGGSAFILKLNHCKKEPKNCGSNCRSWSRTVRQRTSVKRRSIVAASSSLLRITTARSIILLM</sequence>
<protein>
    <submittedName>
        <fullName evidence="1">Uncharacterized protein</fullName>
    </submittedName>
</protein>
<keyword evidence="2" id="KW-1185">Reference proteome</keyword>
<gene>
    <name evidence="1" type="ORF">CONCODRAFT_5273</name>
</gene>
<reference evidence="1 2" key="1">
    <citation type="journal article" date="2015" name="Genome Biol. Evol.">
        <title>Phylogenomic analyses indicate that early fungi evolved digesting cell walls of algal ancestors of land plants.</title>
        <authorList>
            <person name="Chang Y."/>
            <person name="Wang S."/>
            <person name="Sekimoto S."/>
            <person name="Aerts A.L."/>
            <person name="Choi C."/>
            <person name="Clum A."/>
            <person name="LaButti K.M."/>
            <person name="Lindquist E.A."/>
            <person name="Yee Ngan C."/>
            <person name="Ohm R.A."/>
            <person name="Salamov A.A."/>
            <person name="Grigoriev I.V."/>
            <person name="Spatafora J.W."/>
            <person name="Berbee M.L."/>
        </authorList>
    </citation>
    <scope>NUCLEOTIDE SEQUENCE [LARGE SCALE GENOMIC DNA]</scope>
    <source>
        <strain evidence="1 2">NRRL 28638</strain>
    </source>
</reference>